<evidence type="ECO:0000313" key="2">
    <source>
        <dbReference type="EMBL" id="MBB2160409.1"/>
    </source>
</evidence>
<comment type="similarity">
    <text evidence="1">Belongs to the UPF0161 family.</text>
</comment>
<evidence type="ECO:0000256" key="1">
    <source>
        <dbReference type="HAMAP-Rule" id="MF_00386"/>
    </source>
</evidence>
<gene>
    <name evidence="2" type="primary">yidD</name>
    <name evidence="2" type="ORF">HLH48_09530</name>
</gene>
<dbReference type="SMART" id="SM01234">
    <property type="entry name" value="Haemolytic"/>
    <property type="match status" value="1"/>
</dbReference>
<evidence type="ECO:0000313" key="3">
    <source>
        <dbReference type="Proteomes" id="UP000589085"/>
    </source>
</evidence>
<dbReference type="RefSeq" id="WP_182997269.1">
    <property type="nucleotide sequence ID" value="NZ_JABEQJ010000010.1"/>
</dbReference>
<keyword evidence="1" id="KW-1003">Cell membrane</keyword>
<dbReference type="GO" id="GO:0005886">
    <property type="term" value="C:plasma membrane"/>
    <property type="evidence" value="ECO:0007669"/>
    <property type="project" value="UniProtKB-SubCell"/>
</dbReference>
<reference evidence="2 3" key="1">
    <citation type="submission" date="2020-04" db="EMBL/GenBank/DDBJ databases">
        <title>Description of novel Gluconacetobacter.</title>
        <authorList>
            <person name="Sombolestani A."/>
        </authorList>
    </citation>
    <scope>NUCLEOTIDE SEQUENCE [LARGE SCALE GENOMIC DNA]</scope>
    <source>
        <strain evidence="2 3">LMG 19747</strain>
    </source>
</reference>
<comment type="caution">
    <text evidence="2">The sequence shown here is derived from an EMBL/GenBank/DDBJ whole genome shotgun (WGS) entry which is preliminary data.</text>
</comment>
<name>A0A7W4NM89_9PROT</name>
<dbReference type="NCBIfam" id="TIGR00278">
    <property type="entry name" value="membrane protein insertion efficiency factor YidD"/>
    <property type="match status" value="1"/>
</dbReference>
<accession>A0A7W4NM89</accession>
<sequence>MSRLVRAVTVWVLVGAIRVYQRLVSPFLGTNCRFVPSCSNYAQEAFRRHGPLRGAFLACWRILRCNPWNTGGYDPVPDRDCARASCCSSHR</sequence>
<dbReference type="EMBL" id="JABEQJ010000010">
    <property type="protein sequence ID" value="MBB2160409.1"/>
    <property type="molecule type" value="Genomic_DNA"/>
</dbReference>
<comment type="subcellular location">
    <subcellularLocation>
        <location evidence="1">Cell membrane</location>
        <topology evidence="1">Peripheral membrane protein</topology>
        <orientation evidence="1">Cytoplasmic side</orientation>
    </subcellularLocation>
</comment>
<dbReference type="Pfam" id="PF01809">
    <property type="entry name" value="YidD"/>
    <property type="match status" value="1"/>
</dbReference>
<keyword evidence="1" id="KW-0472">Membrane</keyword>
<dbReference type="PANTHER" id="PTHR33383:SF1">
    <property type="entry name" value="MEMBRANE PROTEIN INSERTION EFFICIENCY FACTOR-RELATED"/>
    <property type="match status" value="1"/>
</dbReference>
<comment type="function">
    <text evidence="1">Could be involved in insertion of integral membrane proteins into the membrane.</text>
</comment>
<dbReference type="PANTHER" id="PTHR33383">
    <property type="entry name" value="MEMBRANE PROTEIN INSERTION EFFICIENCY FACTOR-RELATED"/>
    <property type="match status" value="1"/>
</dbReference>
<protein>
    <recommendedName>
        <fullName evidence="1">Putative membrane protein insertion efficiency factor</fullName>
    </recommendedName>
</protein>
<proteinExistence type="inferred from homology"/>
<organism evidence="2 3">
    <name type="scientific">Gluconacetobacter sacchari</name>
    <dbReference type="NCBI Taxonomy" id="92759"/>
    <lineage>
        <taxon>Bacteria</taxon>
        <taxon>Pseudomonadati</taxon>
        <taxon>Pseudomonadota</taxon>
        <taxon>Alphaproteobacteria</taxon>
        <taxon>Acetobacterales</taxon>
        <taxon>Acetobacteraceae</taxon>
        <taxon>Gluconacetobacter</taxon>
    </lineage>
</organism>
<dbReference type="HAMAP" id="MF_00386">
    <property type="entry name" value="UPF0161_YidD"/>
    <property type="match status" value="1"/>
</dbReference>
<dbReference type="InterPro" id="IPR002696">
    <property type="entry name" value="Membr_insert_effic_factor_YidD"/>
</dbReference>
<dbReference type="AlphaFoldDB" id="A0A7W4NM89"/>
<dbReference type="Proteomes" id="UP000589085">
    <property type="component" value="Unassembled WGS sequence"/>
</dbReference>